<evidence type="ECO:0000313" key="1">
    <source>
        <dbReference type="EMBL" id="PSX45380.1"/>
    </source>
</evidence>
<name>A0AAX0YV51_9GAMM</name>
<dbReference type="AlphaFoldDB" id="A0AAX0YV51"/>
<keyword evidence="2" id="KW-1185">Reference proteome</keyword>
<evidence type="ECO:0008006" key="3">
    <source>
        <dbReference type="Google" id="ProtNLM"/>
    </source>
</evidence>
<gene>
    <name evidence="1" type="ORF">C0W53_09135</name>
</gene>
<evidence type="ECO:0000313" key="2">
    <source>
        <dbReference type="Proteomes" id="UP000240728"/>
    </source>
</evidence>
<dbReference type="Proteomes" id="UP000240728">
    <property type="component" value="Unassembled WGS sequence"/>
</dbReference>
<proteinExistence type="predicted"/>
<dbReference type="InterPro" id="IPR024453">
    <property type="entry name" value="Peptidase_C92"/>
</dbReference>
<dbReference type="InterPro" id="IPR038765">
    <property type="entry name" value="Papain-like_cys_pep_sf"/>
</dbReference>
<reference evidence="1 2" key="1">
    <citation type="submission" date="2018-01" db="EMBL/GenBank/DDBJ databases">
        <title>Whole genome sequencing of Histamine producing bacteria.</title>
        <authorList>
            <person name="Butler K."/>
        </authorList>
    </citation>
    <scope>NUCLEOTIDE SEQUENCE [LARGE SCALE GENOMIC DNA]</scope>
    <source>
        <strain evidence="1 2">A1-4</strain>
    </source>
</reference>
<comment type="caution">
    <text evidence="1">The sequence shown here is derived from an EMBL/GenBank/DDBJ whole genome shotgun (WGS) entry which is preliminary data.</text>
</comment>
<dbReference type="Pfam" id="PF05708">
    <property type="entry name" value="Peptidase_C92"/>
    <property type="match status" value="1"/>
</dbReference>
<dbReference type="RefSeq" id="WP_045042110.1">
    <property type="nucleotide sequence ID" value="NZ_JZTB01000003.1"/>
</dbReference>
<accession>A0AAX0YV51</accession>
<dbReference type="SUPFAM" id="SSF54001">
    <property type="entry name" value="Cysteine proteinases"/>
    <property type="match status" value="1"/>
</dbReference>
<sequence>MSNKYIIDKSKLQLGDVILTANKSATSKGIRVATLSKYSHAAIYVGGTIIEATLPGVFSISPQRLLFDSPKHVAIYRYNEHLTEEQIETVCNYARSKVGSLYALPEAITIRARSALKLKETRKQFCSRLVALAFHENEIDLKNLRYPANCTPKQLSLCKAFTKVEGIIKEANQHEIDFSHSDDPNKKHFKETLFWLNKVRKCVSSADLSSEFDIQTINDVSKFLLVKPEFDEKVCSYMDEKDYLTHYNFDMKNNPYRYNDKLLFKAARLHADTPSFLLHELNKENDIISLYIQNLNLYMGYFKMNDLTFYYKHCLLYMNLLTGIYVRMKFLNAVSKELGYIDISNESSNIMKNAALACGAGKRLLAIE</sequence>
<dbReference type="Gene3D" id="3.90.1720.10">
    <property type="entry name" value="endopeptidase domain like (from Nostoc punctiforme)"/>
    <property type="match status" value="1"/>
</dbReference>
<dbReference type="EMBL" id="PYOZ01000004">
    <property type="protein sequence ID" value="PSX45380.1"/>
    <property type="molecule type" value="Genomic_DNA"/>
</dbReference>
<protein>
    <recommendedName>
        <fullName evidence="3">Permuted papain-like amidase enzyme, YaeF/YiiX, C92 family</fullName>
    </recommendedName>
</protein>
<organism evidence="1 2">
    <name type="scientific">Photobacterium kishitanii</name>
    <dbReference type="NCBI Taxonomy" id="318456"/>
    <lineage>
        <taxon>Bacteria</taxon>
        <taxon>Pseudomonadati</taxon>
        <taxon>Pseudomonadota</taxon>
        <taxon>Gammaproteobacteria</taxon>
        <taxon>Vibrionales</taxon>
        <taxon>Vibrionaceae</taxon>
        <taxon>Photobacterium</taxon>
    </lineage>
</organism>